<dbReference type="Gene3D" id="3.20.20.300">
    <property type="entry name" value="Glycoside hydrolase, family 3, N-terminal domain"/>
    <property type="match status" value="1"/>
</dbReference>
<keyword evidence="11" id="KW-0624">Polysaccharide degradation</keyword>
<keyword evidence="6 16" id="KW-0732">Signal</keyword>
<dbReference type="InterPro" id="IPR036962">
    <property type="entry name" value="Glyco_hydro_3_N_sf"/>
</dbReference>
<sequence length="986" mass="106720">MAPSQPFRVSATVLLSLMAVQTGVHAAFVCNHDNSEPTAVYNASKSYVGCYLDPKVTILTAAKLSTIGMTPQYCANWCGQRGFTYGGIEFGTQCFCGSEPDFSLATKTNETSCNSQCATEPSSACGGNFVMSLYKISNPQGGGVNTKFVPACQTQPLCSHPVCDTSLSIAERVDSLVKSLTLEEKILNLVDASAGSTRLGLPSYEWWSEATHGVGSAPGVQFTSKPANFSYATSFPAPILTAASFDDTLIRKIAEVIGREGRAFGNNGFSGFDFWAPNINGFRDPRWGRGQETPGEDPLVAQNYIRNFVPGLQGDDPKNKQVIATCKHYAVYDLETGRYGNNYNPTQQDLSDYFLAPFKTCVRDTDVGSIMCSYNSVSGIPACANEYLLSEVLRKHWNFNSDYHYVVSDCGAVTDIWQYHNFTDTEEAAASVALNAGVDLECGSSYLKLNESLAANQTSVKVMDQSLARLYSALFTVGFFDGGKYDKLDFSDVSTPDAQALAYEAAVEGMTLLKNDDLLPLDSPHKYKSVAVIGPFANATTQMQGDYSGDAPYLISPLEAFGDSRWKVNYALGTAMNNQNTSGFEEALAAANKSDLIIYLGGIDNSLESETLDRTSLTWPGNQLDLITSLSKLSKPLVVVQFGGGQVDDSDILKNKDIQALVWAGYPSQSGGTALLDVLVGKRSPAGRLPVTQYPASYADQVNIFDINLRPTDSYPGRTYKWYTGKPVLPFGYGLHYTKFMFDWEKTLNREYNIQDLVASCRNSSGGPINDNTPLTTVKVRVKNVGHKTSDYVSLLFLSSKNAGPAPRPNKSLVSYVRLLNIARGSDQVAELPLTLGSLARADENGSLVIFPGRYKIALDHSEELTFEFTLKGSPAVIETLPIPDVQYNFTVPVHIQPASTEAHSGVAGATTSTPRYQNGNTIPSLDSVNSKEEKGDKRAHPIHFQGIFRNGLWLGASPQPLAESHVASSCLSLNLDAEDAGGSLA</sequence>
<evidence type="ECO:0000256" key="12">
    <source>
        <dbReference type="ARBA" id="ARBA00024574"/>
    </source>
</evidence>
<dbReference type="FunFam" id="3.40.50.1700:FF:000007">
    <property type="entry name" value="Exo-1,4-beta-xylosidase xlnD"/>
    <property type="match status" value="1"/>
</dbReference>
<evidence type="ECO:0000256" key="5">
    <source>
        <dbReference type="ARBA" id="ARBA00022651"/>
    </source>
</evidence>
<evidence type="ECO:0000256" key="7">
    <source>
        <dbReference type="ARBA" id="ARBA00022801"/>
    </source>
</evidence>
<evidence type="ECO:0000256" key="9">
    <source>
        <dbReference type="ARBA" id="ARBA00023277"/>
    </source>
</evidence>
<dbReference type="PROSITE" id="PS51212">
    <property type="entry name" value="WSC"/>
    <property type="match status" value="1"/>
</dbReference>
<accession>A0A1S9DC43</accession>
<evidence type="ECO:0000256" key="3">
    <source>
        <dbReference type="ARBA" id="ARBA00005336"/>
    </source>
</evidence>
<dbReference type="InterPro" id="IPR036881">
    <property type="entry name" value="Glyco_hydro_3_C_sf"/>
</dbReference>
<dbReference type="InterPro" id="IPR002889">
    <property type="entry name" value="WSC_carb-bd"/>
</dbReference>
<comment type="caution">
    <text evidence="18">The sequence shown here is derived from an EMBL/GenBank/DDBJ whole genome shotgun (WGS) entry which is preliminary data.</text>
</comment>
<dbReference type="EMBL" id="MKZY01000007">
    <property type="protein sequence ID" value="OOO06655.1"/>
    <property type="molecule type" value="Genomic_DNA"/>
</dbReference>
<dbReference type="Gene3D" id="3.40.50.1700">
    <property type="entry name" value="Glycoside hydrolase family 3 C-terminal domain"/>
    <property type="match status" value="1"/>
</dbReference>
<feature type="chain" id="PRO_5012029326" description="xylan 1,4-beta-xylosidase" evidence="16">
    <location>
        <begin position="27"/>
        <end position="986"/>
    </location>
</feature>
<evidence type="ECO:0000256" key="14">
    <source>
        <dbReference type="ARBA" id="ARBA00026107"/>
    </source>
</evidence>
<evidence type="ECO:0000256" key="8">
    <source>
        <dbReference type="ARBA" id="ARBA00023180"/>
    </source>
</evidence>
<evidence type="ECO:0000256" key="6">
    <source>
        <dbReference type="ARBA" id="ARBA00022729"/>
    </source>
</evidence>
<dbReference type="SMART" id="SM00321">
    <property type="entry name" value="WSC"/>
    <property type="match status" value="1"/>
</dbReference>
<dbReference type="GO" id="GO:0005576">
    <property type="term" value="C:extracellular region"/>
    <property type="evidence" value="ECO:0007669"/>
    <property type="project" value="UniProtKB-SubCell"/>
</dbReference>
<dbReference type="UniPathway" id="UPA00114"/>
<dbReference type="Gene3D" id="2.60.40.10">
    <property type="entry name" value="Immunoglobulins"/>
    <property type="match status" value="1"/>
</dbReference>
<evidence type="ECO:0000313" key="18">
    <source>
        <dbReference type="EMBL" id="OOO06655.1"/>
    </source>
</evidence>
<dbReference type="EC" id="3.2.1.37" evidence="14"/>
<keyword evidence="10" id="KW-0326">Glycosidase</keyword>
<dbReference type="Pfam" id="PF01915">
    <property type="entry name" value="Glyco_hydro_3_C"/>
    <property type="match status" value="1"/>
</dbReference>
<organism evidence="18 19">
    <name type="scientific">Aspergillus oryzae</name>
    <name type="common">Yellow koji mold</name>
    <dbReference type="NCBI Taxonomy" id="5062"/>
    <lineage>
        <taxon>Eukaryota</taxon>
        <taxon>Fungi</taxon>
        <taxon>Dikarya</taxon>
        <taxon>Ascomycota</taxon>
        <taxon>Pezizomycotina</taxon>
        <taxon>Eurotiomycetes</taxon>
        <taxon>Eurotiomycetidae</taxon>
        <taxon>Eurotiales</taxon>
        <taxon>Aspergillaceae</taxon>
        <taxon>Aspergillus</taxon>
        <taxon>Aspergillus subgen. Circumdati</taxon>
    </lineage>
</organism>
<dbReference type="InterPro" id="IPR017853">
    <property type="entry name" value="GH"/>
</dbReference>
<dbReference type="Pfam" id="PF01822">
    <property type="entry name" value="WSC"/>
    <property type="match status" value="1"/>
</dbReference>
<evidence type="ECO:0000256" key="4">
    <source>
        <dbReference type="ARBA" id="ARBA00022525"/>
    </source>
</evidence>
<keyword evidence="8" id="KW-0325">Glycoprotein</keyword>
<dbReference type="InterPro" id="IPR013783">
    <property type="entry name" value="Ig-like_fold"/>
</dbReference>
<evidence type="ECO:0000256" key="2">
    <source>
        <dbReference type="ARBA" id="ARBA00004851"/>
    </source>
</evidence>
<comment type="subcellular location">
    <subcellularLocation>
        <location evidence="1">Secreted</location>
    </subcellularLocation>
</comment>
<keyword evidence="4" id="KW-0964">Secreted</keyword>
<name>A0A1S9DC43_ASPOZ</name>
<comment type="similarity">
    <text evidence="3">Belongs to the glycosyl hydrolase 3 family.</text>
</comment>
<keyword evidence="5" id="KW-0858">Xylan degradation</keyword>
<dbReference type="SUPFAM" id="SSF52279">
    <property type="entry name" value="Beta-D-glucan exohydrolase, C-terminal domain"/>
    <property type="match status" value="1"/>
</dbReference>
<reference evidence="18 19" key="1">
    <citation type="submission" date="2016-10" db="EMBL/GenBank/DDBJ databases">
        <title>Genome sequencing of Aspergillus oryzae BCC7051.</title>
        <authorList>
            <person name="Thammarongtham C."/>
            <person name="Vorapreeda T."/>
            <person name="Nookaew I."/>
            <person name="Srisuk T."/>
            <person name="Land M."/>
            <person name="Jeennor S."/>
            <person name="Laoteng K."/>
        </authorList>
    </citation>
    <scope>NUCLEOTIDE SEQUENCE [LARGE SCALE GENOMIC DNA]</scope>
    <source>
        <strain evidence="18 19">BCC7051</strain>
    </source>
</reference>
<dbReference type="PANTHER" id="PTHR42721:SF3">
    <property type="entry name" value="BETA-D-XYLOSIDASE 5-RELATED"/>
    <property type="match status" value="1"/>
</dbReference>
<evidence type="ECO:0000256" key="15">
    <source>
        <dbReference type="SAM" id="MobiDB-lite"/>
    </source>
</evidence>
<dbReference type="Proteomes" id="UP000190312">
    <property type="component" value="Unassembled WGS sequence"/>
</dbReference>
<evidence type="ECO:0000256" key="1">
    <source>
        <dbReference type="ARBA" id="ARBA00004613"/>
    </source>
</evidence>
<dbReference type="SUPFAM" id="SSF51445">
    <property type="entry name" value="(Trans)glycosidases"/>
    <property type="match status" value="1"/>
</dbReference>
<evidence type="ECO:0000256" key="13">
    <source>
        <dbReference type="ARBA" id="ARBA00025331"/>
    </source>
</evidence>
<feature type="compositionally biased region" description="Polar residues" evidence="15">
    <location>
        <begin position="910"/>
        <end position="929"/>
    </location>
</feature>
<evidence type="ECO:0000313" key="19">
    <source>
        <dbReference type="Proteomes" id="UP000190312"/>
    </source>
</evidence>
<dbReference type="InterPro" id="IPR044993">
    <property type="entry name" value="BXL"/>
</dbReference>
<evidence type="ECO:0000256" key="16">
    <source>
        <dbReference type="SAM" id="SignalP"/>
    </source>
</evidence>
<dbReference type="GO" id="GO:0009044">
    <property type="term" value="F:xylan 1,4-beta-xylosidase activity"/>
    <property type="evidence" value="ECO:0007669"/>
    <property type="project" value="UniProtKB-EC"/>
</dbReference>
<comment type="pathway">
    <text evidence="2">Glycan degradation; xylan degradation.</text>
</comment>
<dbReference type="InterPro" id="IPR026891">
    <property type="entry name" value="Fn3-like"/>
</dbReference>
<feature type="signal peptide" evidence="16">
    <location>
        <begin position="1"/>
        <end position="26"/>
    </location>
</feature>
<proteinExistence type="inferred from homology"/>
<keyword evidence="9" id="KW-0119">Carbohydrate metabolism</keyword>
<evidence type="ECO:0000256" key="11">
    <source>
        <dbReference type="ARBA" id="ARBA00023326"/>
    </source>
</evidence>
<dbReference type="OrthoDB" id="47059at2759"/>
<feature type="domain" description="WSC" evidence="17">
    <location>
        <begin position="44"/>
        <end position="137"/>
    </location>
</feature>
<evidence type="ECO:0000259" key="17">
    <source>
        <dbReference type="PROSITE" id="PS51212"/>
    </source>
</evidence>
<dbReference type="VEuPathDB" id="FungiDB:AO090011000140"/>
<dbReference type="eggNOG" id="ENOG502QQ55">
    <property type="taxonomic scope" value="Eukaryota"/>
</dbReference>
<comment type="function">
    <text evidence="13">Xylan 1,4-beta-xylosidase involved in the hydrolysis of xylan, a major structural heterogeneous polysaccharide found in plant biomass representing the second most abundant polysaccharide in the biosphere, after cellulose.</text>
</comment>
<gene>
    <name evidence="18" type="ORF">OAory_01088580</name>
</gene>
<dbReference type="InterPro" id="IPR001764">
    <property type="entry name" value="Glyco_hydro_3_N"/>
</dbReference>
<comment type="catalytic activity">
    <reaction evidence="12">
        <text>Hydrolysis of (1-&gt;4)-beta-D-xylans, to remove successive D-xylose residues from the non-reducing termini.</text>
        <dbReference type="EC" id="3.2.1.37"/>
    </reaction>
</comment>
<dbReference type="SMART" id="SM01217">
    <property type="entry name" value="Fn3_like"/>
    <property type="match status" value="1"/>
</dbReference>
<evidence type="ECO:0000256" key="10">
    <source>
        <dbReference type="ARBA" id="ARBA00023295"/>
    </source>
</evidence>
<dbReference type="InterPro" id="IPR002772">
    <property type="entry name" value="Glyco_hydro_3_C"/>
</dbReference>
<dbReference type="GO" id="GO:0045493">
    <property type="term" value="P:xylan catabolic process"/>
    <property type="evidence" value="ECO:0007669"/>
    <property type="project" value="UniProtKB-UniPathway"/>
</dbReference>
<keyword evidence="7 18" id="KW-0378">Hydrolase</keyword>
<dbReference type="Pfam" id="PF00933">
    <property type="entry name" value="Glyco_hydro_3"/>
    <property type="match status" value="1"/>
</dbReference>
<dbReference type="GO" id="GO:0046556">
    <property type="term" value="F:alpha-L-arabinofuranosidase activity"/>
    <property type="evidence" value="ECO:0007669"/>
    <property type="project" value="TreeGrafter"/>
</dbReference>
<dbReference type="GO" id="GO:0031222">
    <property type="term" value="P:arabinan catabolic process"/>
    <property type="evidence" value="ECO:0007669"/>
    <property type="project" value="TreeGrafter"/>
</dbReference>
<dbReference type="PANTHER" id="PTHR42721">
    <property type="entry name" value="SUGAR HYDROLASE-RELATED"/>
    <property type="match status" value="1"/>
</dbReference>
<protein>
    <recommendedName>
        <fullName evidence="14">xylan 1,4-beta-xylosidase</fullName>
        <ecNumber evidence="14">3.2.1.37</ecNumber>
    </recommendedName>
</protein>
<dbReference type="AlphaFoldDB" id="A0A1S9DC43"/>
<feature type="region of interest" description="Disordered" evidence="15">
    <location>
        <begin position="906"/>
        <end position="937"/>
    </location>
</feature>